<comment type="caution">
    <text evidence="10">The sequence shown here is derived from an EMBL/GenBank/DDBJ whole genome shotgun (WGS) entry which is preliminary data.</text>
</comment>
<keyword evidence="3 8" id="KW-0812">Transmembrane</keyword>
<reference evidence="10 11" key="1">
    <citation type="submission" date="2023-12" db="EMBL/GenBank/DDBJ databases">
        <title>Baltic Sea Cyanobacteria.</title>
        <authorList>
            <person name="Delbaje E."/>
            <person name="Fewer D.P."/>
            <person name="Shishido T.K."/>
        </authorList>
    </citation>
    <scope>NUCLEOTIDE SEQUENCE [LARGE SCALE GENOMIC DNA]</scope>
    <source>
        <strain evidence="10 11">CCNP 1315</strain>
    </source>
</reference>
<protein>
    <submittedName>
        <fullName evidence="10">Pentapeptide repeat-containing protein</fullName>
    </submittedName>
</protein>
<sequence>MTSPTASRDTEIHSSDPSSWPLQVRQLPLWVRRCGAWAVEVSLVVASGVIPYSLGALANRTPSVPLNPVLRTTGQAVGATLGLPVRDRNPQVNPLTNLFWWGALLTPTVIGGWQVYLLATRGQTLPKRWFGVQVINGSSIAPPGLLRAFYRESVGRWGIPVGIAYIIWRATGAFPNLVILTGLSGLMILADGLIAKRLQGRTGHDLWAGTRVREVHLPSSNPFTSYDWSSSQEAVRAIVFRSEKGGTAINLWAWMRQHPGTTLIAVSSASMAAVLGTFVGTQVYIQNQANRREFKHQDNEVFLALVSKLSPSAPTDPAQRRGAILALGTLNDSRAIPLLVDYLGQESNPLLLDSAQQALVSTGPEALPYLRQLNQALKNDLESMQFGANAKDKQLVAQRQQATQRAIAKILTVHEGNIHNIDLSRVNLGQSTTPPTQFTLILEQIDLSGFNFRSSILNNANFKNSTFYGTGEDGRYGTFDDWISDLSGADLTEANLSGAFLSHIDMKRANLLKATLNKADLSQADLTGVNLSSAKLIGANLAETKLKEAKLTGADLANANLSNANLRNASLSQMNAQGALFISANLEDSLLQNADLSGADLKGANLKNADLSSSLLTGANFRNADLRNANLQKADLSLVSLKGANLRGTDFQGAVFSWSKPEQKNPDPFIEDVGTQTQSNRMKGVNFSKSKNLSSEQINYLCNQGAIHPDCNQ</sequence>
<dbReference type="InterPro" id="IPR010432">
    <property type="entry name" value="RDD"/>
</dbReference>
<dbReference type="InterPro" id="IPR011989">
    <property type="entry name" value="ARM-like"/>
</dbReference>
<evidence type="ECO:0000256" key="6">
    <source>
        <dbReference type="ARBA" id="ARBA00022989"/>
    </source>
</evidence>
<evidence type="ECO:0000256" key="5">
    <source>
        <dbReference type="ARBA" id="ARBA00022738"/>
    </source>
</evidence>
<evidence type="ECO:0000259" key="9">
    <source>
        <dbReference type="Pfam" id="PF06271"/>
    </source>
</evidence>
<keyword evidence="5" id="KW-0605">Phycobilisome</keyword>
<evidence type="ECO:0000256" key="2">
    <source>
        <dbReference type="ARBA" id="ARBA00022549"/>
    </source>
</evidence>
<dbReference type="InterPro" id="IPR016024">
    <property type="entry name" value="ARM-type_fold"/>
</dbReference>
<evidence type="ECO:0000256" key="7">
    <source>
        <dbReference type="ARBA" id="ARBA00023136"/>
    </source>
</evidence>
<comment type="subcellular location">
    <subcellularLocation>
        <location evidence="1">Membrane</location>
        <topology evidence="1">Multi-pass membrane protein</topology>
    </subcellularLocation>
</comment>
<dbReference type="PANTHER" id="PTHR47485">
    <property type="entry name" value="THYLAKOID LUMENAL 17.4 KDA PROTEIN, CHLOROPLASTIC"/>
    <property type="match status" value="1"/>
</dbReference>
<organism evidence="10 11">
    <name type="scientific">Limnoraphis robusta CCNP1315</name>
    <dbReference type="NCBI Taxonomy" id="3110306"/>
    <lineage>
        <taxon>Bacteria</taxon>
        <taxon>Bacillati</taxon>
        <taxon>Cyanobacteriota</taxon>
        <taxon>Cyanophyceae</taxon>
        <taxon>Oscillatoriophycideae</taxon>
        <taxon>Oscillatoriales</taxon>
        <taxon>Sirenicapillariaceae</taxon>
        <taxon>Limnoraphis</taxon>
    </lineage>
</organism>
<keyword evidence="6 8" id="KW-1133">Transmembrane helix</keyword>
<evidence type="ECO:0000313" key="11">
    <source>
        <dbReference type="Proteomes" id="UP001301728"/>
    </source>
</evidence>
<gene>
    <name evidence="10" type="ORF">VB854_09100</name>
</gene>
<keyword evidence="7 8" id="KW-0472">Membrane</keyword>
<dbReference type="Proteomes" id="UP001301728">
    <property type="component" value="Unassembled WGS sequence"/>
</dbReference>
<dbReference type="Gene3D" id="2.160.20.80">
    <property type="entry name" value="E3 ubiquitin-protein ligase SopA"/>
    <property type="match status" value="2"/>
</dbReference>
<evidence type="ECO:0000256" key="4">
    <source>
        <dbReference type="ARBA" id="ARBA00022737"/>
    </source>
</evidence>
<dbReference type="PANTHER" id="PTHR47485:SF1">
    <property type="entry name" value="THYLAKOID LUMENAL 17.4 KDA PROTEIN, CHLOROPLASTIC"/>
    <property type="match status" value="1"/>
</dbReference>
<dbReference type="SUPFAM" id="SSF141571">
    <property type="entry name" value="Pentapeptide repeat-like"/>
    <property type="match status" value="2"/>
</dbReference>
<dbReference type="Gene3D" id="1.25.10.10">
    <property type="entry name" value="Leucine-rich Repeat Variant"/>
    <property type="match status" value="1"/>
</dbReference>
<evidence type="ECO:0000313" key="10">
    <source>
        <dbReference type="EMBL" id="MEA5519106.1"/>
    </source>
</evidence>
<dbReference type="EMBL" id="JAYGHT010000021">
    <property type="protein sequence ID" value="MEA5519106.1"/>
    <property type="molecule type" value="Genomic_DNA"/>
</dbReference>
<dbReference type="Pfam" id="PF06271">
    <property type="entry name" value="RDD"/>
    <property type="match status" value="1"/>
</dbReference>
<dbReference type="Pfam" id="PF00805">
    <property type="entry name" value="Pentapeptide"/>
    <property type="match status" value="5"/>
</dbReference>
<feature type="transmembrane region" description="Helical" evidence="8">
    <location>
        <begin position="177"/>
        <end position="195"/>
    </location>
</feature>
<dbReference type="SUPFAM" id="SSF48371">
    <property type="entry name" value="ARM repeat"/>
    <property type="match status" value="1"/>
</dbReference>
<keyword evidence="4" id="KW-0677">Repeat</keyword>
<evidence type="ECO:0000256" key="3">
    <source>
        <dbReference type="ARBA" id="ARBA00022692"/>
    </source>
</evidence>
<evidence type="ECO:0000256" key="1">
    <source>
        <dbReference type="ARBA" id="ARBA00004141"/>
    </source>
</evidence>
<keyword evidence="11" id="KW-1185">Reference proteome</keyword>
<keyword evidence="2" id="KW-0042">Antenna complex</keyword>
<proteinExistence type="predicted"/>
<accession>A0ABU5TW27</accession>
<feature type="domain" description="RDD" evidence="9">
    <location>
        <begin position="28"/>
        <end position="209"/>
    </location>
</feature>
<feature type="transmembrane region" description="Helical" evidence="8">
    <location>
        <begin position="34"/>
        <end position="54"/>
    </location>
</feature>
<feature type="transmembrane region" description="Helical" evidence="8">
    <location>
        <begin position="263"/>
        <end position="285"/>
    </location>
</feature>
<feature type="transmembrane region" description="Helical" evidence="8">
    <location>
        <begin position="98"/>
        <end position="119"/>
    </location>
</feature>
<dbReference type="InterPro" id="IPR001646">
    <property type="entry name" value="5peptide_repeat"/>
</dbReference>
<evidence type="ECO:0000256" key="8">
    <source>
        <dbReference type="SAM" id="Phobius"/>
    </source>
</evidence>
<name>A0ABU5TW27_9CYAN</name>
<dbReference type="RefSeq" id="WP_323218679.1">
    <property type="nucleotide sequence ID" value="NZ_JAYGHT010000021.1"/>
</dbReference>